<keyword evidence="2" id="KW-1185">Reference proteome</keyword>
<protein>
    <recommendedName>
        <fullName evidence="3">DinB-like domain-containing protein</fullName>
    </recommendedName>
</protein>
<dbReference type="STRING" id="446470.Snas_3761"/>
<dbReference type="Gene3D" id="1.20.120.450">
    <property type="entry name" value="dinb family like domain"/>
    <property type="match status" value="1"/>
</dbReference>
<dbReference type="Proteomes" id="UP000000844">
    <property type="component" value="Chromosome"/>
</dbReference>
<accession>D3PXT8</accession>
<dbReference type="RefSeq" id="WP_013018989.1">
    <property type="nucleotide sequence ID" value="NC_013947.1"/>
</dbReference>
<evidence type="ECO:0000313" key="2">
    <source>
        <dbReference type="Proteomes" id="UP000000844"/>
    </source>
</evidence>
<dbReference type="AlphaFoldDB" id="D3PXT8"/>
<dbReference type="HOGENOM" id="CLU_1634066_0_0_11"/>
<proteinExistence type="predicted"/>
<dbReference type="EMBL" id="CP001778">
    <property type="protein sequence ID" value="ADD43418.1"/>
    <property type="molecule type" value="Genomic_DNA"/>
</dbReference>
<dbReference type="InterPro" id="IPR034660">
    <property type="entry name" value="DinB/YfiT-like"/>
</dbReference>
<dbReference type="eggNOG" id="ENOG5032VSD">
    <property type="taxonomic scope" value="Bacteria"/>
</dbReference>
<evidence type="ECO:0008006" key="3">
    <source>
        <dbReference type="Google" id="ProtNLM"/>
    </source>
</evidence>
<reference evidence="1 2" key="1">
    <citation type="journal article" date="2009" name="Stand. Genomic Sci.">
        <title>Complete genome sequence of Stackebrandtia nassauensis type strain (LLR-40K-21).</title>
        <authorList>
            <person name="Munk C."/>
            <person name="Lapidus A."/>
            <person name="Copeland A."/>
            <person name="Jando M."/>
            <person name="Mayilraj S."/>
            <person name="Glavina Del Rio T."/>
            <person name="Nolan M."/>
            <person name="Chen F."/>
            <person name="Lucas S."/>
            <person name="Tice H."/>
            <person name="Cheng J.F."/>
            <person name="Han C."/>
            <person name="Detter J.C."/>
            <person name="Bruce D."/>
            <person name="Goodwin L."/>
            <person name="Chain P."/>
            <person name="Pitluck S."/>
            <person name="Goker M."/>
            <person name="Ovchinikova G."/>
            <person name="Pati A."/>
            <person name="Ivanova N."/>
            <person name="Mavromatis K."/>
            <person name="Chen A."/>
            <person name="Palaniappan K."/>
            <person name="Land M."/>
            <person name="Hauser L."/>
            <person name="Chang Y.J."/>
            <person name="Jeffries C.D."/>
            <person name="Bristow J."/>
            <person name="Eisen J.A."/>
            <person name="Markowitz V."/>
            <person name="Hugenholtz P."/>
            <person name="Kyrpides N.C."/>
            <person name="Klenk H.P."/>
        </authorList>
    </citation>
    <scope>NUCLEOTIDE SEQUENCE [LARGE SCALE GENOMIC DNA]</scope>
    <source>
        <strain evidence="2">DSM 44728 / CIP 108903 / NRRL B-16338 / NBRC 102104 / LLR-40K-21</strain>
    </source>
</reference>
<dbReference type="SUPFAM" id="SSF109854">
    <property type="entry name" value="DinB/YfiT-like putative metalloenzymes"/>
    <property type="match status" value="1"/>
</dbReference>
<organism evidence="1 2">
    <name type="scientific">Stackebrandtia nassauensis (strain DSM 44728 / CIP 108903 / NRRL B-16338 / NBRC 102104 / LLR-40K-21)</name>
    <dbReference type="NCBI Taxonomy" id="446470"/>
    <lineage>
        <taxon>Bacteria</taxon>
        <taxon>Bacillati</taxon>
        <taxon>Actinomycetota</taxon>
        <taxon>Actinomycetes</taxon>
        <taxon>Glycomycetales</taxon>
        <taxon>Glycomycetaceae</taxon>
        <taxon>Stackebrandtia</taxon>
    </lineage>
</organism>
<gene>
    <name evidence="1" type="ordered locus">Snas_3761</name>
</gene>
<dbReference type="InterPro" id="IPR007061">
    <property type="entry name" value="MST-like"/>
</dbReference>
<evidence type="ECO:0000313" key="1">
    <source>
        <dbReference type="EMBL" id="ADD43418.1"/>
    </source>
</evidence>
<dbReference type="Pfam" id="PF04978">
    <property type="entry name" value="MST"/>
    <property type="match status" value="1"/>
</dbReference>
<sequence length="165" mass="17928">MCSDDAATSSPQLSADDCLFFVDRALDQMVAIVTELGDTTANRSPDLPGANSPYQLLTHCLGVCEYWGGAMIAGRVVERDRAAEFTAEGPVEPLAQRVQAAKAQFRRDLASLRATAPTAAALPKHWNPTKAERTFTQGEALVHVVEELCQHLGHLEITRDILRAN</sequence>
<name>D3PXT8_STANL</name>
<dbReference type="KEGG" id="sna:Snas_3761"/>